<evidence type="ECO:0000313" key="1">
    <source>
        <dbReference type="EMBL" id="SVA44806.1"/>
    </source>
</evidence>
<dbReference type="InterPro" id="IPR052927">
    <property type="entry name" value="DCC_oxidoreductase"/>
</dbReference>
<gene>
    <name evidence="1" type="ORF">METZ01_LOCUS97660</name>
</gene>
<reference evidence="1" key="1">
    <citation type="submission" date="2018-05" db="EMBL/GenBank/DDBJ databases">
        <authorList>
            <person name="Lanie J.A."/>
            <person name="Ng W.-L."/>
            <person name="Kazmierczak K.M."/>
            <person name="Andrzejewski T.M."/>
            <person name="Davidsen T.M."/>
            <person name="Wayne K.J."/>
            <person name="Tettelin H."/>
            <person name="Glass J.I."/>
            <person name="Rusch D."/>
            <person name="Podicherti R."/>
            <person name="Tsui H.-C.T."/>
            <person name="Winkler M.E."/>
        </authorList>
    </citation>
    <scope>NUCLEOTIDE SEQUENCE</scope>
</reference>
<dbReference type="AlphaFoldDB" id="A0A381VWZ6"/>
<sequence length="110" mass="12581">MTQATVLYDDACGKCSRWARFIERRNPQASLRTLGQQTEEGLALMDLRPVGLAEVDSVFIVTEEGDWHAKSAAVWRIALKLRFPWPLAAVMWLVPGPIRDLFYDIYASRR</sequence>
<proteinExistence type="predicted"/>
<dbReference type="GO" id="GO:0015035">
    <property type="term" value="F:protein-disulfide reductase activity"/>
    <property type="evidence" value="ECO:0007669"/>
    <property type="project" value="InterPro"/>
</dbReference>
<organism evidence="1">
    <name type="scientific">marine metagenome</name>
    <dbReference type="NCBI Taxonomy" id="408172"/>
    <lineage>
        <taxon>unclassified sequences</taxon>
        <taxon>metagenomes</taxon>
        <taxon>ecological metagenomes</taxon>
    </lineage>
</organism>
<accession>A0A381VWZ6</accession>
<dbReference type="InterPro" id="IPR007263">
    <property type="entry name" value="DCC1-like"/>
</dbReference>
<dbReference type="Pfam" id="PF04134">
    <property type="entry name" value="DCC1-like"/>
    <property type="match status" value="1"/>
</dbReference>
<dbReference type="PANTHER" id="PTHR33639">
    <property type="entry name" value="THIOL-DISULFIDE OXIDOREDUCTASE DCC"/>
    <property type="match status" value="1"/>
</dbReference>
<dbReference type="EMBL" id="UINC01010037">
    <property type="protein sequence ID" value="SVA44806.1"/>
    <property type="molecule type" value="Genomic_DNA"/>
</dbReference>
<evidence type="ECO:0008006" key="2">
    <source>
        <dbReference type="Google" id="ProtNLM"/>
    </source>
</evidence>
<name>A0A381VWZ6_9ZZZZ</name>
<dbReference type="PANTHER" id="PTHR33639:SF2">
    <property type="entry name" value="DUF393 DOMAIN-CONTAINING PROTEIN"/>
    <property type="match status" value="1"/>
</dbReference>
<protein>
    <recommendedName>
        <fullName evidence="2">Thiol-disulfide oxidoreductase DCC</fullName>
    </recommendedName>
</protein>